<comment type="caution">
    <text evidence="3">The sequence shown here is derived from an EMBL/GenBank/DDBJ whole genome shotgun (WGS) entry which is preliminary data.</text>
</comment>
<dbReference type="InterPro" id="IPR011528">
    <property type="entry name" value="NERD"/>
</dbReference>
<evidence type="ECO:0000259" key="2">
    <source>
        <dbReference type="PROSITE" id="PS50965"/>
    </source>
</evidence>
<organism evidence="3 4">
    <name type="scientific">Actinotalea ferrariae CF5-4</name>
    <dbReference type="NCBI Taxonomy" id="948458"/>
    <lineage>
        <taxon>Bacteria</taxon>
        <taxon>Bacillati</taxon>
        <taxon>Actinomycetota</taxon>
        <taxon>Actinomycetes</taxon>
        <taxon>Micrococcales</taxon>
        <taxon>Cellulomonadaceae</taxon>
        <taxon>Actinotalea</taxon>
    </lineage>
</organism>
<protein>
    <recommendedName>
        <fullName evidence="2">NERD domain-containing protein</fullName>
    </recommendedName>
</protein>
<dbReference type="EMBL" id="AXCW01000001">
    <property type="protein sequence ID" value="EYR65283.1"/>
    <property type="molecule type" value="Genomic_DNA"/>
</dbReference>
<dbReference type="Pfam" id="PF08378">
    <property type="entry name" value="NERD"/>
    <property type="match status" value="1"/>
</dbReference>
<dbReference type="RefSeq" id="WP_034221045.1">
    <property type="nucleotide sequence ID" value="NZ_AXCW01000001.1"/>
</dbReference>
<proteinExistence type="predicted"/>
<name>A0A021VVY2_9CELL</name>
<feature type="region of interest" description="Disordered" evidence="1">
    <location>
        <begin position="57"/>
        <end position="102"/>
    </location>
</feature>
<sequence length="299" mass="31912">MTTTSGGDALAPAKVMRLRYAGTCGECGSDLEAGTRAGYLKATKTVRCLPCLKPHEPVSQEAPAATPMADPTPEPTLEPIETGSAGSSARREYERRSAKREARIREAHPRLGGLILAVTDEPQSTTAWASGARGEELLGTRLADLTQKGVRLLHDRRIPGTRANIDHIAVGPTGVHAIDAKRYKGRRPTLRVEGGLFRPRVEKLLVGSRDCTRLVDGMHKQVGLVRSALDAVALTDVPVLGALCFIESDWPLIGGSFVIADVAVLWPKKLAERLVAPGAMSEAEVEAVHRALAQAFPAA</sequence>
<evidence type="ECO:0000313" key="4">
    <source>
        <dbReference type="Proteomes" id="UP000019753"/>
    </source>
</evidence>
<gene>
    <name evidence="3" type="ORF">N866_00475</name>
</gene>
<evidence type="ECO:0000256" key="1">
    <source>
        <dbReference type="SAM" id="MobiDB-lite"/>
    </source>
</evidence>
<evidence type="ECO:0000313" key="3">
    <source>
        <dbReference type="EMBL" id="EYR65283.1"/>
    </source>
</evidence>
<dbReference type="Proteomes" id="UP000019753">
    <property type="component" value="Unassembled WGS sequence"/>
</dbReference>
<feature type="compositionally biased region" description="Low complexity" evidence="1">
    <location>
        <begin position="77"/>
        <end position="88"/>
    </location>
</feature>
<feature type="compositionally biased region" description="Basic and acidic residues" evidence="1">
    <location>
        <begin position="89"/>
        <end position="102"/>
    </location>
</feature>
<accession>A0A021VVY2</accession>
<dbReference type="AlphaFoldDB" id="A0A021VVY2"/>
<feature type="domain" description="NERD" evidence="2">
    <location>
        <begin position="130"/>
        <end position="238"/>
    </location>
</feature>
<keyword evidence="4" id="KW-1185">Reference proteome</keyword>
<dbReference type="PROSITE" id="PS50965">
    <property type="entry name" value="NERD"/>
    <property type="match status" value="1"/>
</dbReference>
<reference evidence="3 4" key="1">
    <citation type="submission" date="2014-01" db="EMBL/GenBank/DDBJ databases">
        <title>Actinotalea ferrariae CF5-4.</title>
        <authorList>
            <person name="Chen F."/>
            <person name="Li Y."/>
            <person name="Wang G."/>
        </authorList>
    </citation>
    <scope>NUCLEOTIDE SEQUENCE [LARGE SCALE GENOMIC DNA]</scope>
    <source>
        <strain evidence="3 4">CF5-4</strain>
    </source>
</reference>